<dbReference type="RefSeq" id="WP_096487195.1">
    <property type="nucleotide sequence ID" value="NZ_AP014809.1"/>
</dbReference>
<protein>
    <submittedName>
        <fullName evidence="6">LysR family transcriptional regulator</fullName>
    </submittedName>
</protein>
<organism evidence="6 7">
    <name type="scientific">Methylorubrum populi</name>
    <dbReference type="NCBI Taxonomy" id="223967"/>
    <lineage>
        <taxon>Bacteria</taxon>
        <taxon>Pseudomonadati</taxon>
        <taxon>Pseudomonadota</taxon>
        <taxon>Alphaproteobacteria</taxon>
        <taxon>Hyphomicrobiales</taxon>
        <taxon>Methylobacteriaceae</taxon>
        <taxon>Methylorubrum</taxon>
    </lineage>
</organism>
<dbReference type="PANTHER" id="PTHR30419">
    <property type="entry name" value="HTH-TYPE TRANSCRIPTIONAL REGULATOR YBHD"/>
    <property type="match status" value="1"/>
</dbReference>
<reference evidence="6 7" key="1">
    <citation type="journal article" date="2016" name="Genome Announc.">
        <title>Complete Genome Sequence of Methylobacterium populi P-1M, Isolated from Pink-Pigmented Household Biofilm.</title>
        <authorList>
            <person name="Morohoshi T."/>
            <person name="Ikeda T."/>
        </authorList>
    </citation>
    <scope>NUCLEOTIDE SEQUENCE [LARGE SCALE GENOMIC DNA]</scope>
    <source>
        <strain evidence="6 7">P-1M</strain>
    </source>
</reference>
<name>A0A160PKD0_9HYPH</name>
<dbReference type="Gene3D" id="1.10.10.10">
    <property type="entry name" value="Winged helix-like DNA-binding domain superfamily/Winged helix DNA-binding domain"/>
    <property type="match status" value="1"/>
</dbReference>
<dbReference type="InterPro" id="IPR036388">
    <property type="entry name" value="WH-like_DNA-bd_sf"/>
</dbReference>
<dbReference type="Pfam" id="PF03466">
    <property type="entry name" value="LysR_substrate"/>
    <property type="match status" value="1"/>
</dbReference>
<dbReference type="SUPFAM" id="SSF53850">
    <property type="entry name" value="Periplasmic binding protein-like II"/>
    <property type="match status" value="1"/>
</dbReference>
<evidence type="ECO:0000256" key="2">
    <source>
        <dbReference type="ARBA" id="ARBA00023015"/>
    </source>
</evidence>
<evidence type="ECO:0000256" key="1">
    <source>
        <dbReference type="ARBA" id="ARBA00009437"/>
    </source>
</evidence>
<evidence type="ECO:0000259" key="5">
    <source>
        <dbReference type="PROSITE" id="PS50931"/>
    </source>
</evidence>
<dbReference type="InterPro" id="IPR000847">
    <property type="entry name" value="LysR_HTH_N"/>
</dbReference>
<dbReference type="InterPro" id="IPR050950">
    <property type="entry name" value="HTH-type_LysR_regulators"/>
</dbReference>
<dbReference type="PANTHER" id="PTHR30419:SF2">
    <property type="entry name" value="LYSR FAMILY TRANSCRIPTIONAL REGULATOR"/>
    <property type="match status" value="1"/>
</dbReference>
<evidence type="ECO:0000256" key="3">
    <source>
        <dbReference type="ARBA" id="ARBA00023125"/>
    </source>
</evidence>
<dbReference type="GO" id="GO:0003677">
    <property type="term" value="F:DNA binding"/>
    <property type="evidence" value="ECO:0007669"/>
    <property type="project" value="UniProtKB-KW"/>
</dbReference>
<keyword evidence="4" id="KW-0804">Transcription</keyword>
<evidence type="ECO:0000256" key="4">
    <source>
        <dbReference type="ARBA" id="ARBA00023163"/>
    </source>
</evidence>
<dbReference type="GO" id="GO:0005829">
    <property type="term" value="C:cytosol"/>
    <property type="evidence" value="ECO:0007669"/>
    <property type="project" value="TreeGrafter"/>
</dbReference>
<evidence type="ECO:0000313" key="7">
    <source>
        <dbReference type="Proteomes" id="UP000218288"/>
    </source>
</evidence>
<dbReference type="SUPFAM" id="SSF46785">
    <property type="entry name" value="Winged helix' DNA-binding domain"/>
    <property type="match status" value="1"/>
</dbReference>
<keyword evidence="3" id="KW-0238">DNA-binding</keyword>
<dbReference type="Gene3D" id="3.40.190.290">
    <property type="match status" value="1"/>
</dbReference>
<dbReference type="InterPro" id="IPR005119">
    <property type="entry name" value="LysR_subst-bd"/>
</dbReference>
<proteinExistence type="inferred from homology"/>
<accession>A0A160PKD0</accession>
<feature type="domain" description="HTH lysR-type" evidence="5">
    <location>
        <begin position="3"/>
        <end position="60"/>
    </location>
</feature>
<dbReference type="Pfam" id="PF00126">
    <property type="entry name" value="HTH_1"/>
    <property type="match status" value="1"/>
</dbReference>
<dbReference type="PROSITE" id="PS50931">
    <property type="entry name" value="HTH_LYSR"/>
    <property type="match status" value="1"/>
</dbReference>
<comment type="similarity">
    <text evidence="1">Belongs to the LysR transcriptional regulatory family.</text>
</comment>
<dbReference type="InterPro" id="IPR036390">
    <property type="entry name" value="WH_DNA-bd_sf"/>
</dbReference>
<gene>
    <name evidence="6" type="ORF">MPPM_4870</name>
</gene>
<dbReference type="AlphaFoldDB" id="A0A160PKD0"/>
<dbReference type="OrthoDB" id="9785974at2"/>
<dbReference type="EMBL" id="AP014809">
    <property type="protein sequence ID" value="BAU93475.1"/>
    <property type="molecule type" value="Genomic_DNA"/>
</dbReference>
<dbReference type="GO" id="GO:0003700">
    <property type="term" value="F:DNA-binding transcription factor activity"/>
    <property type="evidence" value="ECO:0007669"/>
    <property type="project" value="InterPro"/>
</dbReference>
<sequence length="317" mass="33722">MRFDLTDLRLFLHVVEAESITRGAERAGLALASASERIRGMEADGGVPLLERHARGVRPTPAGLAVVHHARLVLGQLEQMRGELGQYAHGLRGHVRLLSITAAAAAFLPDALSGFLAAHPSIDIDLEERTSRETVDALAGGLADIGIVADTTDLGALETVPLNLDRIVLVVPADHALAHRSGVTFREVLDEPLVGLSHGRALQAHLATHAARAGRPFKLRVRLNGLDAVCRMVERGVGVAIAPEATARRAAETLAIRAIAIDEPWALRRLRLCARSFAALPPHARQLVEHLVAHLGASEISGFERTSPFAGPGQSPG</sequence>
<dbReference type="Proteomes" id="UP000218288">
    <property type="component" value="Chromosome"/>
</dbReference>
<evidence type="ECO:0000313" key="6">
    <source>
        <dbReference type="EMBL" id="BAU93475.1"/>
    </source>
</evidence>
<keyword evidence="2" id="KW-0805">Transcription regulation</keyword>
<dbReference type="CDD" id="cd08421">
    <property type="entry name" value="PBP2_LTTR_like_1"/>
    <property type="match status" value="1"/>
</dbReference>